<dbReference type="RefSeq" id="WP_088074783.1">
    <property type="nucleotide sequence ID" value="NZ_JAHQCR010000053.1"/>
</dbReference>
<dbReference type="InterPro" id="IPR029045">
    <property type="entry name" value="ClpP/crotonase-like_dom_sf"/>
</dbReference>
<dbReference type="InterPro" id="IPR012340">
    <property type="entry name" value="NA-bd_OB-fold"/>
</dbReference>
<evidence type="ECO:0000256" key="5">
    <source>
        <dbReference type="SAM" id="Phobius"/>
    </source>
</evidence>
<dbReference type="EMBL" id="JAHQCR010000053">
    <property type="protein sequence ID" value="MBU9722505.1"/>
    <property type="molecule type" value="Genomic_DNA"/>
</dbReference>
<dbReference type="Proteomes" id="UP000790580">
    <property type="component" value="Unassembled WGS sequence"/>
</dbReference>
<evidence type="ECO:0000256" key="6">
    <source>
        <dbReference type="SAM" id="SignalP"/>
    </source>
</evidence>
<evidence type="ECO:0000256" key="2">
    <source>
        <dbReference type="ARBA" id="ARBA00022692"/>
    </source>
</evidence>
<feature type="transmembrane region" description="Helical" evidence="5">
    <location>
        <begin position="331"/>
        <end position="353"/>
    </location>
</feature>
<dbReference type="Gene3D" id="2.40.50.140">
    <property type="entry name" value="Nucleic acid-binding proteins"/>
    <property type="match status" value="1"/>
</dbReference>
<evidence type="ECO:0000313" key="10">
    <source>
        <dbReference type="EMBL" id="MBU9722505.1"/>
    </source>
</evidence>
<dbReference type="Pfam" id="PF25145">
    <property type="entry name" value="NfeD1b_N"/>
    <property type="match status" value="1"/>
</dbReference>
<name>A0ABS6JZI3_9BACI</name>
<dbReference type="PANTHER" id="PTHR33507">
    <property type="entry name" value="INNER MEMBRANE PROTEIN YBBJ"/>
    <property type="match status" value="1"/>
</dbReference>
<evidence type="ECO:0000259" key="7">
    <source>
        <dbReference type="Pfam" id="PF01957"/>
    </source>
</evidence>
<feature type="domain" description="NfeD1b N-terminal" evidence="9">
    <location>
        <begin position="35"/>
        <end position="216"/>
    </location>
</feature>
<feature type="domain" description="NfeD-like C-terminal" evidence="7">
    <location>
        <begin position="381"/>
        <end position="435"/>
    </location>
</feature>
<dbReference type="InterPro" id="IPR056739">
    <property type="entry name" value="NfeD_membrane"/>
</dbReference>
<dbReference type="InterPro" id="IPR056738">
    <property type="entry name" value="NfeD1b_N"/>
</dbReference>
<comment type="caution">
    <text evidence="10">The sequence shown here is derived from an EMBL/GenBank/DDBJ whole genome shotgun (WGS) entry which is preliminary data.</text>
</comment>
<protein>
    <submittedName>
        <fullName evidence="10">Nodulation protein NfeD</fullName>
    </submittedName>
</protein>
<evidence type="ECO:0000259" key="8">
    <source>
        <dbReference type="Pfam" id="PF24961"/>
    </source>
</evidence>
<keyword evidence="11" id="KW-1185">Reference proteome</keyword>
<keyword evidence="4 5" id="KW-0472">Membrane</keyword>
<dbReference type="SUPFAM" id="SSF52096">
    <property type="entry name" value="ClpP/crotonase"/>
    <property type="match status" value="1"/>
</dbReference>
<dbReference type="CDD" id="cd07021">
    <property type="entry name" value="Clp_protease_NfeD_like"/>
    <property type="match status" value="1"/>
</dbReference>
<gene>
    <name evidence="10" type="ORF">KS407_13805</name>
</gene>
<dbReference type="Pfam" id="PF24961">
    <property type="entry name" value="NfeD_membrane"/>
    <property type="match status" value="1"/>
</dbReference>
<keyword evidence="2 5" id="KW-0812">Transmembrane</keyword>
<feature type="signal peptide" evidence="6">
    <location>
        <begin position="1"/>
        <end position="28"/>
    </location>
</feature>
<comment type="subcellular location">
    <subcellularLocation>
        <location evidence="1">Membrane</location>
        <topology evidence="1">Multi-pass membrane protein</topology>
    </subcellularLocation>
</comment>
<dbReference type="Pfam" id="PF01957">
    <property type="entry name" value="NfeD"/>
    <property type="match status" value="1"/>
</dbReference>
<sequence length="443" mass="47735">MKKFRILCFTSMILFSFLLSLLPSSVEGQGEGKLVFYIPVEQEVERGLQAFLERSIDTAIEEGADHIVFEVDTPGGFVDAAGNIATLIRNTPIPTTAYVIDQALSAGAYISLNADKIVMKPGSTMGSASVIDGSGNAAEDKAQSAWLAEMRQAAELNGRNPIYALAMADPTIDIPESPEGEILTLTPREAMEVGYAEAIANDRTELLDFLELQNAREQEMEITFAEQIARFVTNPIIIPILLSIGSMGLVLELYSPGFGVPGIMGLSALFLFFFGHMVAGFAGMETFILFGVGIVLLLIEIFVPGFGIFGALGIGAIIGSMVLASYSTTNIILSILIAIVLTVAMSIIFFKYVGYRGPLKRIILKDATKSEEGYVSNVTREEIIGKTGETLTVLRPAGTAVFNEERLDVVSEGGYIGQGRKVKIVSTAGSRIVVRELMESKEE</sequence>
<dbReference type="InterPro" id="IPR002810">
    <property type="entry name" value="NfeD-like_C"/>
</dbReference>
<evidence type="ECO:0000256" key="1">
    <source>
        <dbReference type="ARBA" id="ARBA00004141"/>
    </source>
</evidence>
<keyword evidence="6" id="KW-0732">Signal</keyword>
<proteinExistence type="predicted"/>
<evidence type="ECO:0000256" key="4">
    <source>
        <dbReference type="ARBA" id="ARBA00023136"/>
    </source>
</evidence>
<feature type="chain" id="PRO_5045285436" evidence="6">
    <location>
        <begin position="29"/>
        <end position="443"/>
    </location>
</feature>
<dbReference type="Gene3D" id="3.90.226.10">
    <property type="entry name" value="2-enoyl-CoA Hydratase, Chain A, domain 1"/>
    <property type="match status" value="1"/>
</dbReference>
<evidence type="ECO:0000313" key="11">
    <source>
        <dbReference type="Proteomes" id="UP000790580"/>
    </source>
</evidence>
<dbReference type="InterPro" id="IPR052165">
    <property type="entry name" value="Membrane_assoc_protease"/>
</dbReference>
<accession>A0ABS6JZI3</accession>
<evidence type="ECO:0000259" key="9">
    <source>
        <dbReference type="Pfam" id="PF25145"/>
    </source>
</evidence>
<keyword evidence="3 5" id="KW-1133">Transmembrane helix</keyword>
<organism evidence="10 11">
    <name type="scientific">Evansella alkalicola</name>
    <dbReference type="NCBI Taxonomy" id="745819"/>
    <lineage>
        <taxon>Bacteria</taxon>
        <taxon>Bacillati</taxon>
        <taxon>Bacillota</taxon>
        <taxon>Bacilli</taxon>
        <taxon>Bacillales</taxon>
        <taxon>Bacillaceae</taxon>
        <taxon>Evansella</taxon>
    </lineage>
</organism>
<feature type="transmembrane region" description="Helical" evidence="5">
    <location>
        <begin position="258"/>
        <end position="275"/>
    </location>
</feature>
<dbReference type="PANTHER" id="PTHR33507:SF3">
    <property type="entry name" value="INNER MEMBRANE PROTEIN YBBJ"/>
    <property type="match status" value="1"/>
</dbReference>
<reference evidence="10 11" key="1">
    <citation type="submission" date="2021-06" db="EMBL/GenBank/DDBJ databases">
        <title>Bacillus sp. RD4P76, an endophyte from a halophyte.</title>
        <authorList>
            <person name="Sun J.-Q."/>
        </authorList>
    </citation>
    <scope>NUCLEOTIDE SEQUENCE [LARGE SCALE GENOMIC DNA]</scope>
    <source>
        <strain evidence="10 11">JCM 17098</strain>
    </source>
</reference>
<feature type="transmembrane region" description="Helical" evidence="5">
    <location>
        <begin position="231"/>
        <end position="251"/>
    </location>
</feature>
<feature type="domain" description="NfeD integral membrane" evidence="8">
    <location>
        <begin position="237"/>
        <end position="350"/>
    </location>
</feature>
<evidence type="ECO:0000256" key="3">
    <source>
        <dbReference type="ARBA" id="ARBA00022989"/>
    </source>
</evidence>